<accession>A0A197JW08</accession>
<feature type="transmembrane region" description="Helical" evidence="2">
    <location>
        <begin position="209"/>
        <end position="228"/>
    </location>
</feature>
<feature type="region of interest" description="Disordered" evidence="1">
    <location>
        <begin position="53"/>
        <end position="104"/>
    </location>
</feature>
<keyword evidence="2" id="KW-0812">Transmembrane</keyword>
<evidence type="ECO:0000256" key="2">
    <source>
        <dbReference type="SAM" id="Phobius"/>
    </source>
</evidence>
<evidence type="ECO:0000256" key="1">
    <source>
        <dbReference type="SAM" id="MobiDB-lite"/>
    </source>
</evidence>
<evidence type="ECO:0000313" key="3">
    <source>
        <dbReference type="EMBL" id="OAQ29153.1"/>
    </source>
</evidence>
<reference evidence="3 4" key="1">
    <citation type="submission" date="2016-05" db="EMBL/GenBank/DDBJ databases">
        <title>Genome sequencing reveals origins of a unique bacterial endosymbiosis in the earliest lineages of terrestrial Fungi.</title>
        <authorList>
            <consortium name="DOE Joint Genome Institute"/>
            <person name="Uehling J."/>
            <person name="Gryganskyi A."/>
            <person name="Hameed K."/>
            <person name="Tschaplinski T."/>
            <person name="Misztal P."/>
            <person name="Wu S."/>
            <person name="Desiro A."/>
            <person name="Vande Pol N."/>
            <person name="Du Z.-Y."/>
            <person name="Zienkiewicz A."/>
            <person name="Zienkiewicz K."/>
            <person name="Morin E."/>
            <person name="Tisserant E."/>
            <person name="Splivallo R."/>
            <person name="Hainaut M."/>
            <person name="Henrissat B."/>
            <person name="Ohm R."/>
            <person name="Kuo A."/>
            <person name="Yan J."/>
            <person name="Lipzen A."/>
            <person name="Nolan M."/>
            <person name="Labutti K."/>
            <person name="Barry K."/>
            <person name="Goldstein A."/>
            <person name="Labbe J."/>
            <person name="Schadt C."/>
            <person name="Tuskan G."/>
            <person name="Grigoriev I."/>
            <person name="Martin F."/>
            <person name="Vilgalys R."/>
            <person name="Bonito G."/>
        </authorList>
    </citation>
    <scope>NUCLEOTIDE SEQUENCE [LARGE SCALE GENOMIC DNA]</scope>
    <source>
        <strain evidence="3 4">AG-77</strain>
    </source>
</reference>
<protein>
    <submittedName>
        <fullName evidence="3">Uncharacterized protein</fullName>
    </submittedName>
</protein>
<feature type="transmembrane region" description="Helical" evidence="2">
    <location>
        <begin position="178"/>
        <end position="197"/>
    </location>
</feature>
<keyword evidence="4" id="KW-1185">Reference proteome</keyword>
<evidence type="ECO:0000313" key="4">
    <source>
        <dbReference type="Proteomes" id="UP000078512"/>
    </source>
</evidence>
<feature type="transmembrane region" description="Helical" evidence="2">
    <location>
        <begin position="235"/>
        <end position="254"/>
    </location>
</feature>
<dbReference type="OrthoDB" id="2421070at2759"/>
<dbReference type="AlphaFoldDB" id="A0A197JW08"/>
<dbReference type="EMBL" id="KV442043">
    <property type="protein sequence ID" value="OAQ29153.1"/>
    <property type="molecule type" value="Genomic_DNA"/>
</dbReference>
<proteinExistence type="predicted"/>
<keyword evidence="2" id="KW-0472">Membrane</keyword>
<gene>
    <name evidence="3" type="ORF">K457DRAFT_138191</name>
</gene>
<feature type="compositionally biased region" description="Low complexity" evidence="1">
    <location>
        <begin position="71"/>
        <end position="87"/>
    </location>
</feature>
<organism evidence="3 4">
    <name type="scientific">Linnemannia elongata AG-77</name>
    <dbReference type="NCBI Taxonomy" id="1314771"/>
    <lineage>
        <taxon>Eukaryota</taxon>
        <taxon>Fungi</taxon>
        <taxon>Fungi incertae sedis</taxon>
        <taxon>Mucoromycota</taxon>
        <taxon>Mortierellomycotina</taxon>
        <taxon>Mortierellomycetes</taxon>
        <taxon>Mortierellales</taxon>
        <taxon>Mortierellaceae</taxon>
        <taxon>Linnemannia</taxon>
    </lineage>
</organism>
<dbReference type="STRING" id="1314771.A0A197JW08"/>
<keyword evidence="2" id="KW-1133">Transmembrane helix</keyword>
<dbReference type="Proteomes" id="UP000078512">
    <property type="component" value="Unassembled WGS sequence"/>
</dbReference>
<name>A0A197JW08_9FUNG</name>
<sequence>MSPSMLTTVVPGSKLVPSHLQNQYKYQEQQPTTFNPNRLSLPNANILRLQQQAQQQQQQQQKPSHKQLFMQQLQQQQQQDQQQQQQQMYEKSTPKPRLSLDTSDERLQNITFVSHNNKRYMKLFSPSLVDSPVTFLDKKQLLDDKKLWENGPDMAFQKQLETEKREAWRARSKQQMRGFFMGLWLGCLMGFLILQWTSAKVLFWRQENYTTFTPLVLILVLISSAAIVRSGTRCTIAAVATCAAVLTCFATLIVNQSHYTPEFHIYRKTATVVTLP</sequence>